<organism evidence="1 2">
    <name type="scientific">Corchorus olitorius</name>
    <dbReference type="NCBI Taxonomy" id="93759"/>
    <lineage>
        <taxon>Eukaryota</taxon>
        <taxon>Viridiplantae</taxon>
        <taxon>Streptophyta</taxon>
        <taxon>Embryophyta</taxon>
        <taxon>Tracheophyta</taxon>
        <taxon>Spermatophyta</taxon>
        <taxon>Magnoliopsida</taxon>
        <taxon>eudicotyledons</taxon>
        <taxon>Gunneridae</taxon>
        <taxon>Pentapetalae</taxon>
        <taxon>rosids</taxon>
        <taxon>malvids</taxon>
        <taxon>Malvales</taxon>
        <taxon>Malvaceae</taxon>
        <taxon>Grewioideae</taxon>
        <taxon>Apeibeae</taxon>
        <taxon>Corchorus</taxon>
    </lineage>
</organism>
<evidence type="ECO:0000313" key="1">
    <source>
        <dbReference type="EMBL" id="OMP05810.1"/>
    </source>
</evidence>
<comment type="caution">
    <text evidence="1">The sequence shown here is derived from an EMBL/GenBank/DDBJ whole genome shotgun (WGS) entry which is preliminary data.</text>
</comment>
<gene>
    <name evidence="1" type="ORF">COLO4_08537</name>
</gene>
<keyword evidence="2" id="KW-1185">Reference proteome</keyword>
<dbReference type="EMBL" id="AWUE01013845">
    <property type="protein sequence ID" value="OMP05810.1"/>
    <property type="molecule type" value="Genomic_DNA"/>
</dbReference>
<proteinExistence type="predicted"/>
<reference evidence="2" key="1">
    <citation type="submission" date="2013-09" db="EMBL/GenBank/DDBJ databases">
        <title>Corchorus olitorius genome sequencing.</title>
        <authorList>
            <person name="Alam M."/>
            <person name="Haque M.S."/>
            <person name="Islam M.S."/>
            <person name="Emdad E.M."/>
            <person name="Islam M.M."/>
            <person name="Ahmed B."/>
            <person name="Halim A."/>
            <person name="Hossen Q.M.M."/>
            <person name="Hossain M.Z."/>
            <person name="Ahmed R."/>
            <person name="Khan M.M."/>
            <person name="Islam R."/>
            <person name="Rashid M.M."/>
            <person name="Khan S.A."/>
            <person name="Rahman M.S."/>
            <person name="Alam M."/>
            <person name="Yahiya A.S."/>
            <person name="Khan M.S."/>
            <person name="Azam M.S."/>
            <person name="Haque T."/>
            <person name="Lashkar M.Z.H."/>
            <person name="Akhand A.I."/>
            <person name="Morshed G."/>
            <person name="Roy S."/>
            <person name="Uddin K.S."/>
            <person name="Rabeya T."/>
            <person name="Hossain A.S."/>
            <person name="Chowdhury A."/>
            <person name="Snigdha A.R."/>
            <person name="Mortoza M.S."/>
            <person name="Matin S.A."/>
            <person name="Hoque S.M.E."/>
            <person name="Islam M.K."/>
            <person name="Roy D.K."/>
            <person name="Haider R."/>
            <person name="Moosa M.M."/>
            <person name="Elias S.M."/>
            <person name="Hasan A.M."/>
            <person name="Jahan S."/>
            <person name="Shafiuddin M."/>
            <person name="Mahmood N."/>
            <person name="Shommy N.S."/>
        </authorList>
    </citation>
    <scope>NUCLEOTIDE SEQUENCE [LARGE SCALE GENOMIC DNA]</scope>
    <source>
        <strain evidence="2">cv. O-4</strain>
    </source>
</reference>
<accession>A0A1R3KFF8</accession>
<evidence type="ECO:0000313" key="2">
    <source>
        <dbReference type="Proteomes" id="UP000187203"/>
    </source>
</evidence>
<sequence length="61" mass="6603">MNGLQPLPPGLADQANHGDGFIRTYKAWKGSNDGEMQEDATIVLPRGMSNLAIEINNGQFC</sequence>
<dbReference type="Proteomes" id="UP000187203">
    <property type="component" value="Unassembled WGS sequence"/>
</dbReference>
<protein>
    <submittedName>
        <fullName evidence="1">ABC transporter C family member 5-like protein</fullName>
    </submittedName>
</protein>
<name>A0A1R3KFF8_9ROSI</name>
<dbReference type="AlphaFoldDB" id="A0A1R3KFF8"/>